<proteinExistence type="predicted"/>
<gene>
    <name evidence="1" type="ordered locus">SP_0763</name>
</gene>
<reference evidence="1 2" key="1">
    <citation type="journal article" date="2001" name="Science">
        <title>Complete genome sequence of a virulent isolate of Streptococcus pneumoniae.</title>
        <authorList>
            <person name="Tettelin H."/>
            <person name="Nelson K.E."/>
            <person name="Paulsen I.T."/>
            <person name="Eisen J.A."/>
            <person name="Read T.D."/>
            <person name="Peterson S."/>
            <person name="Heidelberg J."/>
            <person name="DeBoy R.T."/>
            <person name="Haft D.H."/>
            <person name="Dodson R.J."/>
            <person name="Durkin A.S."/>
            <person name="Gwinn M."/>
            <person name="Kolonay J.F."/>
            <person name="Nelson W.C."/>
            <person name="Peterson J.D."/>
            <person name="Umayam L.A."/>
            <person name="White O."/>
            <person name="Salzberg S.L."/>
            <person name="Lewis M.R."/>
            <person name="Radune D."/>
            <person name="Holtzapple E."/>
            <person name="Khouri H."/>
            <person name="Wolf A.M."/>
            <person name="Utterback T.R."/>
            <person name="Hansen C.L."/>
            <person name="McDonald L.A."/>
            <person name="Feldblyum T.V."/>
            <person name="Angiuoli S."/>
            <person name="Dickinson T."/>
            <person name="Hickey E.K."/>
            <person name="Holt I.E."/>
            <person name="Loftus B.J."/>
            <person name="Yang F."/>
            <person name="Smith H.O."/>
            <person name="Venter J.C."/>
            <person name="Dougherty B.A."/>
            <person name="Morrison D.A."/>
            <person name="Hollingshead S.K."/>
            <person name="Fraser C.M."/>
        </authorList>
    </citation>
    <scope>NUCLEOTIDE SEQUENCE [LARGE SCALE GENOMIC DNA]</scope>
    <source>
        <strain evidence="2">ATCC BAA-334 / TIGR4</strain>
    </source>
</reference>
<protein>
    <submittedName>
        <fullName evidence="1">Uncharacterized protein</fullName>
    </submittedName>
</protein>
<dbReference type="AlphaFoldDB" id="A0A0H2UPH2"/>
<keyword evidence="2" id="KW-1185">Reference proteome</keyword>
<sequence>MTIARFSRATESWNGLMVEISPCCLDFIQKSVTQALFKLLIH</sequence>
<organism evidence="1 2">
    <name type="scientific">Streptococcus pneumoniae serotype 4 (strain ATCC BAA-334 / TIGR4)</name>
    <dbReference type="NCBI Taxonomy" id="170187"/>
    <lineage>
        <taxon>Bacteria</taxon>
        <taxon>Bacillati</taxon>
        <taxon>Bacillota</taxon>
        <taxon>Bacilli</taxon>
        <taxon>Lactobacillales</taxon>
        <taxon>Streptococcaceae</taxon>
        <taxon>Streptococcus</taxon>
    </lineage>
</organism>
<dbReference type="Proteomes" id="UP000000585">
    <property type="component" value="Chromosome"/>
</dbReference>
<evidence type="ECO:0000313" key="2">
    <source>
        <dbReference type="Proteomes" id="UP000000585"/>
    </source>
</evidence>
<evidence type="ECO:0000313" key="1">
    <source>
        <dbReference type="EMBL" id="AAK74901.1"/>
    </source>
</evidence>
<dbReference type="EMBL" id="AE005672">
    <property type="protein sequence ID" value="AAK74901.1"/>
    <property type="molecule type" value="Genomic_DNA"/>
</dbReference>
<dbReference type="PaxDb" id="170187-SP_0763"/>
<accession>A0A0H2UPH2</accession>
<dbReference type="BioCyc" id="SPNE170187:G1FZB-779-MONOMER"/>
<dbReference type="EnsemblBacteria" id="AAK74901">
    <property type="protein sequence ID" value="AAK74901"/>
    <property type="gene ID" value="SP_0763"/>
</dbReference>
<name>A0A0H2UPH2_STRPN</name>
<dbReference type="KEGG" id="spn:SP_0763"/>